<dbReference type="CDD" id="cd06223">
    <property type="entry name" value="PRTases_typeI"/>
    <property type="match status" value="1"/>
</dbReference>
<dbReference type="Gene3D" id="3.40.50.2020">
    <property type="match status" value="2"/>
</dbReference>
<comment type="caution">
    <text evidence="5">The sequence shown here is derived from an EMBL/GenBank/DDBJ whole genome shotgun (WGS) entry which is preliminary data.</text>
</comment>
<dbReference type="PANTHER" id="PTHR10210">
    <property type="entry name" value="RIBOSE-PHOSPHATE DIPHOSPHOKINASE FAMILY MEMBER"/>
    <property type="match status" value="1"/>
</dbReference>
<evidence type="ECO:0000259" key="4">
    <source>
        <dbReference type="Pfam" id="PF13793"/>
    </source>
</evidence>
<evidence type="ECO:0000256" key="2">
    <source>
        <dbReference type="RuleBase" id="RU004324"/>
    </source>
</evidence>
<organism evidence="5 6">
    <name type="scientific">Paraburkholderia sabiae</name>
    <dbReference type="NCBI Taxonomy" id="273251"/>
    <lineage>
        <taxon>Bacteria</taxon>
        <taxon>Pseudomonadati</taxon>
        <taxon>Pseudomonadota</taxon>
        <taxon>Betaproteobacteria</taxon>
        <taxon>Burkholderiales</taxon>
        <taxon>Burkholderiaceae</taxon>
        <taxon>Paraburkholderia</taxon>
    </lineage>
</organism>
<evidence type="ECO:0000259" key="3">
    <source>
        <dbReference type="Pfam" id="PF00156"/>
    </source>
</evidence>
<keyword evidence="1 2" id="KW-0545">Nucleotide biosynthesis</keyword>
<dbReference type="InterPro" id="IPR005946">
    <property type="entry name" value="Rib-P_diPkinase"/>
</dbReference>
<dbReference type="EMBL" id="JAZHGC010000033">
    <property type="protein sequence ID" value="MEM5290200.1"/>
    <property type="molecule type" value="Genomic_DNA"/>
</dbReference>
<evidence type="ECO:0000313" key="6">
    <source>
        <dbReference type="Proteomes" id="UP001494588"/>
    </source>
</evidence>
<dbReference type="Pfam" id="PF13793">
    <property type="entry name" value="Pribosyltran_N"/>
    <property type="match status" value="1"/>
</dbReference>
<dbReference type="InterPro" id="IPR029099">
    <property type="entry name" value="Pribosyltran_N"/>
</dbReference>
<dbReference type="RefSeq" id="WP_201651807.1">
    <property type="nucleotide sequence ID" value="NZ_CAJHCS010000014.1"/>
</dbReference>
<comment type="similarity">
    <text evidence="2">Belongs to the ribose-phosphate pyrophosphokinase family.</text>
</comment>
<name>A0ABU9QMA7_9BURK</name>
<dbReference type="Pfam" id="PF00156">
    <property type="entry name" value="Pribosyltran"/>
    <property type="match status" value="1"/>
</dbReference>
<sequence>MIRVTAISRAAGKHPVELKTLKFPGGEMHVTVDANVAADELLITAHLPDSATVMTLLLVTDALRRAYTDAPLSLAMPYVPYARQDRVANPGEALSVKVFCDLINAQRYRRVTIQDPHSDVVAALLERVVIEDPLPALRRAVAASVARPALVAPDAGARKRVLTLAKALELDVVFADKTRDTRTGAITGTQIQGELPDAPLLVVDDICDGGRTFTELADALRTRQAAQGVQQELYLYVTHGIFSKGLDPLLTRYATVFARNNWTSDSRCVPV</sequence>
<dbReference type="SUPFAM" id="SSF53271">
    <property type="entry name" value="PRTase-like"/>
    <property type="match status" value="1"/>
</dbReference>
<reference evidence="5 6" key="1">
    <citation type="submission" date="2024-01" db="EMBL/GenBank/DDBJ databases">
        <title>The diversity of rhizobia nodulating Mimosa spp. in eleven states of Brazil covering several biomes is determined by host plant, location, and edaphic factors.</title>
        <authorList>
            <person name="Rouws L."/>
            <person name="Barauna A."/>
            <person name="Beukes C."/>
            <person name="De Faria S.M."/>
            <person name="Gross E."/>
            <person name="Dos Reis Junior F.B."/>
            <person name="Simon M."/>
            <person name="Maluk M."/>
            <person name="Odee D.W."/>
            <person name="Kenicer G."/>
            <person name="Young J.P.W."/>
            <person name="Reis V.M."/>
            <person name="Zilli J."/>
            <person name="James E.K."/>
        </authorList>
    </citation>
    <scope>NUCLEOTIDE SEQUENCE [LARGE SCALE GENOMIC DNA]</scope>
    <source>
        <strain evidence="5 6">JPY77</strain>
    </source>
</reference>
<dbReference type="GO" id="GO:0004749">
    <property type="term" value="F:ribose phosphate diphosphokinase activity"/>
    <property type="evidence" value="ECO:0007669"/>
    <property type="project" value="UniProtKB-EC"/>
</dbReference>
<proteinExistence type="inferred from homology"/>
<dbReference type="NCBIfam" id="TIGR01251">
    <property type="entry name" value="ribP_PPkin"/>
    <property type="match status" value="1"/>
</dbReference>
<accession>A0ABU9QMA7</accession>
<feature type="domain" description="Phosphoribosyltransferase" evidence="3">
    <location>
        <begin position="147"/>
        <end position="226"/>
    </location>
</feature>
<protein>
    <submittedName>
        <fullName evidence="5">Ribose-phosphate diphosphokinase</fullName>
        <ecNumber evidence="5">2.7.6.1</ecNumber>
    </submittedName>
</protein>
<dbReference type="InterPro" id="IPR029057">
    <property type="entry name" value="PRTase-like"/>
</dbReference>
<keyword evidence="6" id="KW-1185">Reference proteome</keyword>
<gene>
    <name evidence="5" type="primary">prs</name>
    <name evidence="5" type="ORF">V4C55_31195</name>
</gene>
<evidence type="ECO:0000313" key="5">
    <source>
        <dbReference type="EMBL" id="MEM5290200.1"/>
    </source>
</evidence>
<dbReference type="SMART" id="SM01400">
    <property type="entry name" value="Pribosyltran_N"/>
    <property type="match status" value="1"/>
</dbReference>
<feature type="domain" description="Ribose-phosphate pyrophosphokinase N-terminal" evidence="4">
    <location>
        <begin position="6"/>
        <end position="105"/>
    </location>
</feature>
<dbReference type="InterPro" id="IPR000836">
    <property type="entry name" value="PRTase_dom"/>
</dbReference>
<dbReference type="PANTHER" id="PTHR10210:SF41">
    <property type="entry name" value="RIBOSE-PHOSPHATE PYROPHOSPHOKINASE 1, CHLOROPLASTIC"/>
    <property type="match status" value="1"/>
</dbReference>
<dbReference type="EC" id="2.7.6.1" evidence="5"/>
<evidence type="ECO:0000256" key="1">
    <source>
        <dbReference type="ARBA" id="ARBA00022727"/>
    </source>
</evidence>
<dbReference type="Proteomes" id="UP001494588">
    <property type="component" value="Unassembled WGS sequence"/>
</dbReference>
<keyword evidence="5" id="KW-0808">Transferase</keyword>